<feature type="transmembrane region" description="Helical" evidence="1">
    <location>
        <begin position="78"/>
        <end position="98"/>
    </location>
</feature>
<reference evidence="2 3" key="1">
    <citation type="journal article" date="2024" name="Curr. Microbiol.">
        <title>Luteibacter sahnii sp. nov., A Novel Yellow-Colored Xanthomonadin Pigment Producing Probiotic Bacterium from Healthy Rice Seed Microbiome.</title>
        <authorList>
            <person name="Jaiswal G."/>
            <person name="Rana R."/>
            <person name="Nayak P.K."/>
            <person name="Chouhan R."/>
            <person name="Gandhi S.G."/>
            <person name="Patel H.K."/>
            <person name="Patil P.B."/>
        </authorList>
    </citation>
    <scope>NUCLEOTIDE SEQUENCE [LARGE SCALE GENOMIC DNA]</scope>
    <source>
        <strain evidence="2 3">PPL201</strain>
    </source>
</reference>
<dbReference type="Proteomes" id="UP001528850">
    <property type="component" value="Unassembled WGS sequence"/>
</dbReference>
<accession>A0ABT6B9D8</accession>
<comment type="caution">
    <text evidence="2">The sequence shown here is derived from an EMBL/GenBank/DDBJ whole genome shotgun (WGS) entry which is preliminary data.</text>
</comment>
<keyword evidence="1" id="KW-0812">Transmembrane</keyword>
<organism evidence="2 3">
    <name type="scientific">Luteibacter sahnii</name>
    <dbReference type="NCBI Taxonomy" id="3021977"/>
    <lineage>
        <taxon>Bacteria</taxon>
        <taxon>Pseudomonadati</taxon>
        <taxon>Pseudomonadota</taxon>
        <taxon>Gammaproteobacteria</taxon>
        <taxon>Lysobacterales</taxon>
        <taxon>Rhodanobacteraceae</taxon>
        <taxon>Luteibacter</taxon>
    </lineage>
</organism>
<dbReference type="EMBL" id="JARJJS010000001">
    <property type="protein sequence ID" value="MDF4024508.1"/>
    <property type="molecule type" value="Genomic_DNA"/>
</dbReference>
<sequence>MRHVDAAKTQRHGKTALAAAALLGVSLLDYQQHPNLEGALAGGAFLLLAWRVAFVGAPRLNVTLGQIYRQNRERKFNGTLAGKIADLVAGALIVVSFFV</sequence>
<evidence type="ECO:0000256" key="1">
    <source>
        <dbReference type="SAM" id="Phobius"/>
    </source>
</evidence>
<evidence type="ECO:0000313" key="3">
    <source>
        <dbReference type="Proteomes" id="UP001528850"/>
    </source>
</evidence>
<keyword evidence="1" id="KW-0472">Membrane</keyword>
<proteinExistence type="predicted"/>
<name>A0ABT6B9D8_9GAMM</name>
<gene>
    <name evidence="2" type="ORF">P3W24_05990</name>
</gene>
<keyword evidence="3" id="KW-1185">Reference proteome</keyword>
<protein>
    <submittedName>
        <fullName evidence="2">Uncharacterized protein</fullName>
    </submittedName>
</protein>
<evidence type="ECO:0000313" key="2">
    <source>
        <dbReference type="EMBL" id="MDF4024508.1"/>
    </source>
</evidence>
<keyword evidence="1" id="KW-1133">Transmembrane helix</keyword>